<dbReference type="GO" id="GO:0016887">
    <property type="term" value="F:ATP hydrolysis activity"/>
    <property type="evidence" value="ECO:0007669"/>
    <property type="project" value="InterPro"/>
</dbReference>
<proteinExistence type="inferred from homology"/>
<dbReference type="InterPro" id="IPR050764">
    <property type="entry name" value="CbbQ/NirQ/NorQ/GpvN"/>
</dbReference>
<keyword evidence="1" id="KW-0547">Nucleotide-binding</keyword>
<dbReference type="InterPro" id="IPR011703">
    <property type="entry name" value="ATPase_AAA-3"/>
</dbReference>
<protein>
    <submittedName>
        <fullName evidence="5">MoxR-like ATPase</fullName>
    </submittedName>
</protein>
<evidence type="ECO:0000256" key="1">
    <source>
        <dbReference type="ARBA" id="ARBA00022741"/>
    </source>
</evidence>
<dbReference type="InterPro" id="IPR027417">
    <property type="entry name" value="P-loop_NTPase"/>
</dbReference>
<evidence type="ECO:0000313" key="5">
    <source>
        <dbReference type="EMBL" id="SFQ14103.1"/>
    </source>
</evidence>
<keyword evidence="2" id="KW-0067">ATP-binding</keyword>
<dbReference type="RefSeq" id="WP_074889511.1">
    <property type="nucleotide sequence ID" value="NZ_FOXO01000020.1"/>
</dbReference>
<dbReference type="Proteomes" id="UP000182624">
    <property type="component" value="Unassembled WGS sequence"/>
</dbReference>
<feature type="domain" description="AAA+ ATPase" evidence="4">
    <location>
        <begin position="31"/>
        <end position="172"/>
    </location>
</feature>
<comment type="similarity">
    <text evidence="3">Belongs to the MoxR family.</text>
</comment>
<dbReference type="PANTHER" id="PTHR42759">
    <property type="entry name" value="MOXR FAMILY PROTEIN"/>
    <property type="match status" value="1"/>
</dbReference>
<accession>A0A1I5W344</accession>
<dbReference type="PANTHER" id="PTHR42759:SF5">
    <property type="entry name" value="METHANOL DEHYDROGENASE REGULATOR"/>
    <property type="match status" value="1"/>
</dbReference>
<dbReference type="InterPro" id="IPR041628">
    <property type="entry name" value="ChlI/MoxR_AAA_lid"/>
</dbReference>
<gene>
    <name evidence="5" type="ORF">SAMN04487928_12049</name>
</gene>
<name>A0A1I5W344_9FIRM</name>
<keyword evidence="6" id="KW-1185">Reference proteome</keyword>
<evidence type="ECO:0000259" key="4">
    <source>
        <dbReference type="SMART" id="SM00382"/>
    </source>
</evidence>
<dbReference type="Gene3D" id="3.40.50.300">
    <property type="entry name" value="P-loop containing nucleotide triphosphate hydrolases"/>
    <property type="match status" value="1"/>
</dbReference>
<dbReference type="PIRSF" id="PIRSF002849">
    <property type="entry name" value="AAA_ATPase_chaperone_MoxR_prd"/>
    <property type="match status" value="1"/>
</dbReference>
<evidence type="ECO:0000313" key="6">
    <source>
        <dbReference type="Proteomes" id="UP000182624"/>
    </source>
</evidence>
<dbReference type="OrthoDB" id="9808397at2"/>
<dbReference type="Pfam" id="PF17863">
    <property type="entry name" value="AAA_lid_2"/>
    <property type="match status" value="1"/>
</dbReference>
<sequence>MGSIKDIRDNIGRVLVGKDETVLLTVVAMVAGGHVLLEDVPGTGKTMLAKALARSVDGSFKRIQFTPDLLPSDITGLNVYQMSKGEFVFNKGPVFCNILLADEINRATPRTQAGLLECMEERQVTIDGQTRTLERPFFVIATQNPVETSGTFPLPEAQLDRFLMKLSVGFPDRDEEIKILERFDGSGSGEALEKISSVTGPKEIEEMHGEAMKVKVHPQIKEYIADIIVATRKRRDVSSGVSTRGSLALLNCAKVLAFAEGRDYVVPEDIKRLAVPVLAHRLILASGYGVNTDASGIIHSILDEISVPTEDF</sequence>
<dbReference type="AlphaFoldDB" id="A0A1I5W344"/>
<dbReference type="InterPro" id="IPR003593">
    <property type="entry name" value="AAA+_ATPase"/>
</dbReference>
<dbReference type="Pfam" id="PF07726">
    <property type="entry name" value="AAA_3"/>
    <property type="match status" value="1"/>
</dbReference>
<evidence type="ECO:0000256" key="2">
    <source>
        <dbReference type="ARBA" id="ARBA00022840"/>
    </source>
</evidence>
<dbReference type="SMART" id="SM00382">
    <property type="entry name" value="AAA"/>
    <property type="match status" value="1"/>
</dbReference>
<dbReference type="CDD" id="cd00009">
    <property type="entry name" value="AAA"/>
    <property type="match status" value="1"/>
</dbReference>
<dbReference type="FunFam" id="3.40.50.300:FF:000640">
    <property type="entry name" value="MoxR family ATPase"/>
    <property type="match status" value="1"/>
</dbReference>
<dbReference type="EMBL" id="FOXO01000020">
    <property type="protein sequence ID" value="SFQ14103.1"/>
    <property type="molecule type" value="Genomic_DNA"/>
</dbReference>
<dbReference type="SUPFAM" id="SSF52540">
    <property type="entry name" value="P-loop containing nucleoside triphosphate hydrolases"/>
    <property type="match status" value="1"/>
</dbReference>
<evidence type="ECO:0000256" key="3">
    <source>
        <dbReference type="ARBA" id="ARBA00061607"/>
    </source>
</evidence>
<dbReference type="GO" id="GO:0005524">
    <property type="term" value="F:ATP binding"/>
    <property type="evidence" value="ECO:0007669"/>
    <property type="project" value="UniProtKB-KW"/>
</dbReference>
<dbReference type="Gene3D" id="1.10.8.80">
    <property type="entry name" value="Magnesium chelatase subunit I, C-Terminal domain"/>
    <property type="match status" value="1"/>
</dbReference>
<reference evidence="6" key="1">
    <citation type="submission" date="2016-10" db="EMBL/GenBank/DDBJ databases">
        <authorList>
            <person name="Varghese N."/>
            <person name="Submissions S."/>
        </authorList>
    </citation>
    <scope>NUCLEOTIDE SEQUENCE [LARGE SCALE GENOMIC DNA]</scope>
    <source>
        <strain evidence="6">P18</strain>
    </source>
</reference>
<organism evidence="5 6">
    <name type="scientific">Butyrivibrio proteoclasticus</name>
    <dbReference type="NCBI Taxonomy" id="43305"/>
    <lineage>
        <taxon>Bacteria</taxon>
        <taxon>Bacillati</taxon>
        <taxon>Bacillota</taxon>
        <taxon>Clostridia</taxon>
        <taxon>Lachnospirales</taxon>
        <taxon>Lachnospiraceae</taxon>
        <taxon>Butyrivibrio</taxon>
    </lineage>
</organism>